<dbReference type="EMBL" id="CP032406">
    <property type="protein sequence ID" value="QRF54334.1"/>
    <property type="molecule type" value="Genomic_DNA"/>
</dbReference>
<dbReference type="Proteomes" id="UP000596351">
    <property type="component" value="Plasmid p1"/>
</dbReference>
<keyword evidence="3" id="KW-1185">Reference proteome</keyword>
<feature type="transmembrane region" description="Helical" evidence="1">
    <location>
        <begin position="215"/>
        <end position="237"/>
    </location>
</feature>
<evidence type="ECO:0000313" key="3">
    <source>
        <dbReference type="Proteomes" id="UP000596351"/>
    </source>
</evidence>
<sequence length="410" mass="44691">MRQIRKLLVLRSSDRLAAIFEQGVFSVVALSQSVLYARSFDSTEFGLFALIVSLVLVILGIQRSIIILPMMLSEHNHDGREDIAWLLLNLIYCVSVSTLLVVVALIFIAEEGVWRKALILSAILSPCMLLNEFNRRRLFMQRRPLSAAAASVVYAATLLCGLAYTLAFRPEIELAIATWAGAAVVSAVASTLLANKYSSFHKISNQRERLLFATWSFLSYLPYAAYNNATALILGLVSTIQDVATFATARIFITPIIALIQAVDSVDKPASRRAMSQEGLPGLTKSISSSRYFLLGLGLPYVLVVLGTSGVLPSLLFPKHGEDLMLPVILWASVGISMMMAQPSETGLLILGESKTVFLLRVLVLLLAALTFNSFRDGNNVQAAIAGLTIGWASSCALAYARLRYLGVKK</sequence>
<feature type="transmembrane region" description="Helical" evidence="1">
    <location>
        <begin position="47"/>
        <end position="72"/>
    </location>
</feature>
<organism evidence="2 3">
    <name type="scientific">Rhizobium rosettiformans</name>
    <dbReference type="NCBI Taxonomy" id="1368430"/>
    <lineage>
        <taxon>Bacteria</taxon>
        <taxon>Pseudomonadati</taxon>
        <taxon>Pseudomonadota</taxon>
        <taxon>Alphaproteobacteria</taxon>
        <taxon>Hyphomicrobiales</taxon>
        <taxon>Rhizobiaceae</taxon>
        <taxon>Rhizobium/Agrobacterium group</taxon>
        <taxon>Rhizobium</taxon>
    </lineage>
</organism>
<evidence type="ECO:0008006" key="4">
    <source>
        <dbReference type="Google" id="ProtNLM"/>
    </source>
</evidence>
<feature type="transmembrane region" description="Helical" evidence="1">
    <location>
        <begin position="292"/>
        <end position="316"/>
    </location>
</feature>
<feature type="transmembrane region" description="Helical" evidence="1">
    <location>
        <begin position="174"/>
        <end position="194"/>
    </location>
</feature>
<keyword evidence="2" id="KW-0614">Plasmid</keyword>
<feature type="transmembrane region" description="Helical" evidence="1">
    <location>
        <begin position="381"/>
        <end position="401"/>
    </location>
</feature>
<feature type="transmembrane region" description="Helical" evidence="1">
    <location>
        <begin position="243"/>
        <end position="263"/>
    </location>
</feature>
<gene>
    <name evidence="2" type="ORF">D4A92_22710</name>
</gene>
<keyword evidence="1" id="KW-1133">Transmembrane helix</keyword>
<name>A0ABX7F296_9HYPH</name>
<accession>A0ABX7F296</accession>
<keyword evidence="1" id="KW-0812">Transmembrane</keyword>
<proteinExistence type="predicted"/>
<protein>
    <recommendedName>
        <fullName evidence="4">Lipopolysaccharide biosynthesis protein</fullName>
    </recommendedName>
</protein>
<reference evidence="2 3" key="1">
    <citation type="submission" date="2018-09" db="EMBL/GenBank/DDBJ databases">
        <title>Rhizobium sp. MAE2-X.</title>
        <authorList>
            <person name="Lee Y."/>
            <person name="Jeon C.O."/>
        </authorList>
    </citation>
    <scope>NUCLEOTIDE SEQUENCE [LARGE SCALE GENOMIC DNA]</scope>
    <source>
        <strain evidence="2 3">MAE2-X</strain>
        <plasmid evidence="2 3">p1</plasmid>
    </source>
</reference>
<feature type="transmembrane region" description="Helical" evidence="1">
    <location>
        <begin position="145"/>
        <end position="168"/>
    </location>
</feature>
<keyword evidence="1" id="KW-0472">Membrane</keyword>
<geneLocation type="plasmid" evidence="2 3">
    <name>p1</name>
</geneLocation>
<feature type="transmembrane region" description="Helical" evidence="1">
    <location>
        <begin position="358"/>
        <end position="375"/>
    </location>
</feature>
<feature type="transmembrane region" description="Helical" evidence="1">
    <location>
        <begin position="84"/>
        <end position="108"/>
    </location>
</feature>
<evidence type="ECO:0000313" key="2">
    <source>
        <dbReference type="EMBL" id="QRF54334.1"/>
    </source>
</evidence>
<evidence type="ECO:0000256" key="1">
    <source>
        <dbReference type="SAM" id="Phobius"/>
    </source>
</evidence>
<feature type="transmembrane region" description="Helical" evidence="1">
    <location>
        <begin position="328"/>
        <end position="351"/>
    </location>
</feature>